<dbReference type="AlphaFoldDB" id="A0AAV4SWT0"/>
<organism evidence="1 2">
    <name type="scientific">Caerostris extrusa</name>
    <name type="common">Bark spider</name>
    <name type="synonym">Caerostris bankana</name>
    <dbReference type="NCBI Taxonomy" id="172846"/>
    <lineage>
        <taxon>Eukaryota</taxon>
        <taxon>Metazoa</taxon>
        <taxon>Ecdysozoa</taxon>
        <taxon>Arthropoda</taxon>
        <taxon>Chelicerata</taxon>
        <taxon>Arachnida</taxon>
        <taxon>Araneae</taxon>
        <taxon>Araneomorphae</taxon>
        <taxon>Entelegynae</taxon>
        <taxon>Araneoidea</taxon>
        <taxon>Araneidae</taxon>
        <taxon>Caerostris</taxon>
    </lineage>
</organism>
<gene>
    <name evidence="1" type="ORF">CEXT_610371</name>
</gene>
<evidence type="ECO:0000313" key="2">
    <source>
        <dbReference type="Proteomes" id="UP001054945"/>
    </source>
</evidence>
<keyword evidence="2" id="KW-1185">Reference proteome</keyword>
<comment type="caution">
    <text evidence="1">The sequence shown here is derived from an EMBL/GenBank/DDBJ whole genome shotgun (WGS) entry which is preliminary data.</text>
</comment>
<name>A0AAV4SWT0_CAEEX</name>
<dbReference type="Proteomes" id="UP001054945">
    <property type="component" value="Unassembled WGS sequence"/>
</dbReference>
<reference evidence="1 2" key="1">
    <citation type="submission" date="2021-06" db="EMBL/GenBank/DDBJ databases">
        <title>Caerostris extrusa draft genome.</title>
        <authorList>
            <person name="Kono N."/>
            <person name="Arakawa K."/>
        </authorList>
    </citation>
    <scope>NUCLEOTIDE SEQUENCE [LARGE SCALE GENOMIC DNA]</scope>
</reference>
<accession>A0AAV4SWT0</accession>
<protein>
    <submittedName>
        <fullName evidence="1">Uncharacterized protein</fullName>
    </submittedName>
</protein>
<evidence type="ECO:0000313" key="1">
    <source>
        <dbReference type="EMBL" id="GIY38833.1"/>
    </source>
</evidence>
<dbReference type="EMBL" id="BPLR01010362">
    <property type="protein sequence ID" value="GIY38833.1"/>
    <property type="molecule type" value="Genomic_DNA"/>
</dbReference>
<proteinExistence type="predicted"/>
<sequence>MHMPSRAGVIWEWCGVILNSTILDSTSTYDAETSWRIAPFFSDHRLLCSKFDMFHQSSLEDSALGFRILDCLVRNSTDNAE</sequence>